<dbReference type="InterPro" id="IPR000182">
    <property type="entry name" value="GNAT_dom"/>
</dbReference>
<feature type="domain" description="N-acetyltransferase" evidence="1">
    <location>
        <begin position="1"/>
        <end position="139"/>
    </location>
</feature>
<gene>
    <name evidence="2" type="ORF">B1199_16555</name>
</gene>
<organism evidence="2 3">
    <name type="scientific">Pseudoalteromonas ulvae</name>
    <dbReference type="NCBI Taxonomy" id="107327"/>
    <lineage>
        <taxon>Bacteria</taxon>
        <taxon>Pseudomonadati</taxon>
        <taxon>Pseudomonadota</taxon>
        <taxon>Gammaproteobacteria</taxon>
        <taxon>Alteromonadales</taxon>
        <taxon>Pseudoalteromonadaceae</taxon>
        <taxon>Pseudoalteromonas</taxon>
    </lineage>
</organism>
<dbReference type="CDD" id="cd04301">
    <property type="entry name" value="NAT_SF"/>
    <property type="match status" value="1"/>
</dbReference>
<dbReference type="InterPro" id="IPR016181">
    <property type="entry name" value="Acyl_CoA_acyltransferase"/>
</dbReference>
<sequence length="143" mass="16350">MIHFSHSDDADGAISAQLRAKIIAFNQQHFEVKERFPIAIKACNDQGELMAGISGNTFGNWLLIDWLWVDSALRGQKIGSRLLEELEHQAVLRGCKKVMVDTLEFQAPDFYLSHGYQEAFVMSEYPKASQRYYFFKSLNSGLR</sequence>
<accession>A0A244CMZ7</accession>
<dbReference type="Gene3D" id="3.40.630.30">
    <property type="match status" value="1"/>
</dbReference>
<dbReference type="Pfam" id="PF00583">
    <property type="entry name" value="Acetyltransf_1"/>
    <property type="match status" value="1"/>
</dbReference>
<dbReference type="OrthoDB" id="9787920at2"/>
<protein>
    <recommendedName>
        <fullName evidence="1">N-acetyltransferase domain-containing protein</fullName>
    </recommendedName>
</protein>
<dbReference type="SUPFAM" id="SSF55729">
    <property type="entry name" value="Acyl-CoA N-acyltransferases (Nat)"/>
    <property type="match status" value="1"/>
</dbReference>
<proteinExistence type="predicted"/>
<dbReference type="GO" id="GO:0016747">
    <property type="term" value="F:acyltransferase activity, transferring groups other than amino-acyl groups"/>
    <property type="evidence" value="ECO:0007669"/>
    <property type="project" value="InterPro"/>
</dbReference>
<dbReference type="PROSITE" id="PS51186">
    <property type="entry name" value="GNAT"/>
    <property type="match status" value="1"/>
</dbReference>
<evidence type="ECO:0000313" key="3">
    <source>
        <dbReference type="Proteomes" id="UP000194841"/>
    </source>
</evidence>
<reference evidence="2 3" key="1">
    <citation type="submission" date="2017-02" db="EMBL/GenBank/DDBJ databases">
        <title>Pseudoalteromonas ulvae TC14 Genome.</title>
        <authorList>
            <person name="Molmeret M."/>
        </authorList>
    </citation>
    <scope>NUCLEOTIDE SEQUENCE [LARGE SCALE GENOMIC DNA]</scope>
    <source>
        <strain evidence="2">TC14</strain>
    </source>
</reference>
<name>A0A244CMZ7_PSEDV</name>
<comment type="caution">
    <text evidence="2">The sequence shown here is derived from an EMBL/GenBank/DDBJ whole genome shotgun (WGS) entry which is preliminary data.</text>
</comment>
<dbReference type="Proteomes" id="UP000194841">
    <property type="component" value="Unassembled WGS sequence"/>
</dbReference>
<keyword evidence="3" id="KW-1185">Reference proteome</keyword>
<dbReference type="AlphaFoldDB" id="A0A244CMZ7"/>
<dbReference type="EMBL" id="MWPV01000005">
    <property type="protein sequence ID" value="OUL56974.1"/>
    <property type="molecule type" value="Genomic_DNA"/>
</dbReference>
<evidence type="ECO:0000313" key="2">
    <source>
        <dbReference type="EMBL" id="OUL56974.1"/>
    </source>
</evidence>
<evidence type="ECO:0000259" key="1">
    <source>
        <dbReference type="PROSITE" id="PS51186"/>
    </source>
</evidence>
<dbReference type="RefSeq" id="WP_086745228.1">
    <property type="nucleotide sequence ID" value="NZ_MWPV01000005.1"/>
</dbReference>